<proteinExistence type="predicted"/>
<dbReference type="SUPFAM" id="SSF56219">
    <property type="entry name" value="DNase I-like"/>
    <property type="match status" value="1"/>
</dbReference>
<gene>
    <name evidence="1" type="ORF">MCOR_4379</name>
</gene>
<dbReference type="AlphaFoldDB" id="A0A6J8A6X6"/>
<reference evidence="1 2" key="1">
    <citation type="submission" date="2020-06" db="EMBL/GenBank/DDBJ databases">
        <authorList>
            <person name="Li R."/>
            <person name="Bekaert M."/>
        </authorList>
    </citation>
    <scope>NUCLEOTIDE SEQUENCE [LARGE SCALE GENOMIC DNA]</scope>
    <source>
        <strain evidence="2">wild</strain>
    </source>
</reference>
<evidence type="ECO:0000313" key="1">
    <source>
        <dbReference type="EMBL" id="CAC5362699.1"/>
    </source>
</evidence>
<name>A0A6J8A6X6_MYTCO</name>
<protein>
    <recommendedName>
        <fullName evidence="3">Endonuclease/exonuclease/phosphatase domain-containing protein</fullName>
    </recommendedName>
</protein>
<keyword evidence="2" id="KW-1185">Reference proteome</keyword>
<dbReference type="EMBL" id="CACVKT020000753">
    <property type="protein sequence ID" value="CAC5362699.1"/>
    <property type="molecule type" value="Genomic_DNA"/>
</dbReference>
<dbReference type="InterPro" id="IPR036691">
    <property type="entry name" value="Endo/exonu/phosph_ase_sf"/>
</dbReference>
<accession>A0A6J8A6X6</accession>
<sequence length="162" mass="18509">MNGATIRISNYEWFGNNRKQIHIRARTGSGGVGFLVRKDLLSTFKVTIEDDSEEGILWIKFVEINQPSNCFYTCVIYLPPEFSSRSINAHNFFDVLMEQIYTIPNGKLVYLCGDFNSRIGDMDDFITGIDNLTKRDVIDYTVNSYGKIFNDFLTNASLIMST</sequence>
<evidence type="ECO:0000313" key="2">
    <source>
        <dbReference type="Proteomes" id="UP000507470"/>
    </source>
</evidence>
<evidence type="ECO:0008006" key="3">
    <source>
        <dbReference type="Google" id="ProtNLM"/>
    </source>
</evidence>
<dbReference type="Gene3D" id="3.60.10.10">
    <property type="entry name" value="Endonuclease/exonuclease/phosphatase"/>
    <property type="match status" value="1"/>
</dbReference>
<organism evidence="1 2">
    <name type="scientific">Mytilus coruscus</name>
    <name type="common">Sea mussel</name>
    <dbReference type="NCBI Taxonomy" id="42192"/>
    <lineage>
        <taxon>Eukaryota</taxon>
        <taxon>Metazoa</taxon>
        <taxon>Spiralia</taxon>
        <taxon>Lophotrochozoa</taxon>
        <taxon>Mollusca</taxon>
        <taxon>Bivalvia</taxon>
        <taxon>Autobranchia</taxon>
        <taxon>Pteriomorphia</taxon>
        <taxon>Mytilida</taxon>
        <taxon>Mytiloidea</taxon>
        <taxon>Mytilidae</taxon>
        <taxon>Mytilinae</taxon>
        <taxon>Mytilus</taxon>
    </lineage>
</organism>
<dbReference type="Proteomes" id="UP000507470">
    <property type="component" value="Unassembled WGS sequence"/>
</dbReference>